<sequence length="102" mass="11337">MMACLLLCRQGVDVLPKKNSSLDARGCIRLLKWRSTFLLEPSMLKKQSLRHSLLTQVRAMGMESAAEKLEDAISHIVNVINSATKAETSGYVWSGDGFKIEL</sequence>
<dbReference type="RefSeq" id="XP_066070917.1">
    <property type="nucleotide sequence ID" value="XM_066214820.1"/>
</dbReference>
<reference evidence="1" key="1">
    <citation type="submission" date="2016-06" db="EMBL/GenBank/DDBJ databases">
        <authorList>
            <person name="Cuomo C."/>
            <person name="Litvintseva A."/>
            <person name="Heitman J."/>
            <person name="Chen Y."/>
            <person name="Sun S."/>
            <person name="Springer D."/>
            <person name="Dromer F."/>
            <person name="Young S."/>
            <person name="Zeng Q."/>
            <person name="Chapman S."/>
            <person name="Gujja S."/>
            <person name="Saif S."/>
            <person name="Birren B."/>
        </authorList>
    </citation>
    <scope>NUCLEOTIDE SEQUENCE</scope>
    <source>
        <strain evidence="1">CBS 7841</strain>
    </source>
</reference>
<gene>
    <name evidence="1" type="ORF">L203_105453</name>
</gene>
<evidence type="ECO:0000313" key="1">
    <source>
        <dbReference type="EMBL" id="WVN90217.1"/>
    </source>
</evidence>
<dbReference type="Proteomes" id="UP000094043">
    <property type="component" value="Chromosome 7"/>
</dbReference>
<keyword evidence="2" id="KW-1185">Reference proteome</keyword>
<reference evidence="1" key="2">
    <citation type="journal article" date="2022" name="Elife">
        <title>Obligate sexual reproduction of a homothallic fungus closely related to the Cryptococcus pathogenic species complex.</title>
        <authorList>
            <person name="Passer A.R."/>
            <person name="Clancey S.A."/>
            <person name="Shea T."/>
            <person name="David-Palma M."/>
            <person name="Averette A.F."/>
            <person name="Boekhout T."/>
            <person name="Porcel B.M."/>
            <person name="Nowrousian M."/>
            <person name="Cuomo C.A."/>
            <person name="Sun S."/>
            <person name="Heitman J."/>
            <person name="Coelho M.A."/>
        </authorList>
    </citation>
    <scope>NUCLEOTIDE SEQUENCE</scope>
    <source>
        <strain evidence="1">CBS 7841</strain>
    </source>
</reference>
<dbReference type="GeneID" id="91089662"/>
<accession>A0AAJ8JXC7</accession>
<reference evidence="1" key="3">
    <citation type="submission" date="2024-01" db="EMBL/GenBank/DDBJ databases">
        <authorList>
            <person name="Coelho M.A."/>
            <person name="David-Palma M."/>
            <person name="Shea T."/>
            <person name="Sun S."/>
            <person name="Cuomo C.A."/>
            <person name="Heitman J."/>
        </authorList>
    </citation>
    <scope>NUCLEOTIDE SEQUENCE</scope>
    <source>
        <strain evidence="1">CBS 7841</strain>
    </source>
</reference>
<dbReference type="EMBL" id="CP143790">
    <property type="protein sequence ID" value="WVN90217.1"/>
    <property type="molecule type" value="Genomic_DNA"/>
</dbReference>
<evidence type="ECO:0000313" key="2">
    <source>
        <dbReference type="Proteomes" id="UP000094043"/>
    </source>
</evidence>
<name>A0AAJ8JXC7_9TREE</name>
<dbReference type="KEGG" id="cdep:91089662"/>
<proteinExistence type="predicted"/>
<dbReference type="AlphaFoldDB" id="A0AAJ8JXC7"/>
<protein>
    <submittedName>
        <fullName evidence="1">Uncharacterized protein</fullName>
    </submittedName>
</protein>
<organism evidence="1 2">
    <name type="scientific">Cryptococcus depauperatus CBS 7841</name>
    <dbReference type="NCBI Taxonomy" id="1295531"/>
    <lineage>
        <taxon>Eukaryota</taxon>
        <taxon>Fungi</taxon>
        <taxon>Dikarya</taxon>
        <taxon>Basidiomycota</taxon>
        <taxon>Agaricomycotina</taxon>
        <taxon>Tremellomycetes</taxon>
        <taxon>Tremellales</taxon>
        <taxon>Cryptococcaceae</taxon>
        <taxon>Cryptococcus</taxon>
    </lineage>
</organism>